<dbReference type="Gene3D" id="3.40.50.300">
    <property type="entry name" value="P-loop containing nucleotide triphosphate hydrolases"/>
    <property type="match status" value="1"/>
</dbReference>
<dbReference type="FunFam" id="3.40.50.300:FF:001091">
    <property type="entry name" value="Probable disease resistance protein At1g61300"/>
    <property type="match status" value="1"/>
</dbReference>
<feature type="domain" description="R13L1/DRL21-like LRR repeat region" evidence="9">
    <location>
        <begin position="549"/>
        <end position="676"/>
    </location>
</feature>
<dbReference type="SUPFAM" id="SSF52540">
    <property type="entry name" value="P-loop containing nucleoside triphosphate hydrolases"/>
    <property type="match status" value="1"/>
</dbReference>
<keyword evidence="4" id="KW-0611">Plant defense</keyword>
<evidence type="ECO:0000259" key="7">
    <source>
        <dbReference type="Pfam" id="PF18052"/>
    </source>
</evidence>
<dbReference type="EMBL" id="OIVN01000372">
    <property type="protein sequence ID" value="SPC79199.1"/>
    <property type="molecule type" value="Genomic_DNA"/>
</dbReference>
<keyword evidence="2" id="KW-0677">Repeat</keyword>
<dbReference type="InterPro" id="IPR002182">
    <property type="entry name" value="NB-ARC"/>
</dbReference>
<dbReference type="Gene3D" id="1.10.10.10">
    <property type="entry name" value="Winged helix-like DNA-binding domain superfamily/Winged helix DNA-binding domain"/>
    <property type="match status" value="1"/>
</dbReference>
<dbReference type="Gene3D" id="1.20.5.4130">
    <property type="match status" value="1"/>
</dbReference>
<dbReference type="GO" id="GO:0006952">
    <property type="term" value="P:defense response"/>
    <property type="evidence" value="ECO:0007669"/>
    <property type="project" value="UniProtKB-KW"/>
</dbReference>
<dbReference type="GO" id="GO:0043531">
    <property type="term" value="F:ADP binding"/>
    <property type="evidence" value="ECO:0007669"/>
    <property type="project" value="InterPro"/>
</dbReference>
<dbReference type="GO" id="GO:0005524">
    <property type="term" value="F:ATP binding"/>
    <property type="evidence" value="ECO:0007669"/>
    <property type="project" value="UniProtKB-KW"/>
</dbReference>
<dbReference type="Pfam" id="PF18052">
    <property type="entry name" value="Rx_N"/>
    <property type="match status" value="1"/>
</dbReference>
<dbReference type="InterPro" id="IPR058922">
    <property type="entry name" value="WHD_DRP"/>
</dbReference>
<dbReference type="SUPFAM" id="SSF52058">
    <property type="entry name" value="L domain-like"/>
    <property type="match status" value="2"/>
</dbReference>
<evidence type="ECO:0008006" key="11">
    <source>
        <dbReference type="Google" id="ProtNLM"/>
    </source>
</evidence>
<dbReference type="PANTHER" id="PTHR36766">
    <property type="entry name" value="PLANT BROAD-SPECTRUM MILDEW RESISTANCE PROTEIN RPW8"/>
    <property type="match status" value="1"/>
</dbReference>
<dbReference type="GO" id="GO:0051707">
    <property type="term" value="P:response to other organism"/>
    <property type="evidence" value="ECO:0007669"/>
    <property type="project" value="UniProtKB-ARBA"/>
</dbReference>
<organism evidence="10">
    <name type="scientific">Fagus sylvatica</name>
    <name type="common">Beechnut</name>
    <dbReference type="NCBI Taxonomy" id="28930"/>
    <lineage>
        <taxon>Eukaryota</taxon>
        <taxon>Viridiplantae</taxon>
        <taxon>Streptophyta</taxon>
        <taxon>Embryophyta</taxon>
        <taxon>Tracheophyta</taxon>
        <taxon>Spermatophyta</taxon>
        <taxon>Magnoliopsida</taxon>
        <taxon>eudicotyledons</taxon>
        <taxon>Gunneridae</taxon>
        <taxon>Pentapetalae</taxon>
        <taxon>rosids</taxon>
        <taxon>fabids</taxon>
        <taxon>Fagales</taxon>
        <taxon>Fagaceae</taxon>
        <taxon>Fagus</taxon>
    </lineage>
</organism>
<sequence length="1378" mass="155574">MSIIGEAALSAFFKVLFDKLASPDLLKIFKQEQVHDNLKKWENTLPMIRAVLDDAEEKQVTSKFVKKWLDELEVLAYDADDILDEFATEALRRKSINEEPSTSKLRKFIPTCCVGLTPSSIMFDANMQSKIEDINTRLQEIVTKKNGLELKECAEGRTRTRVRSRDPETSLVNKDRMYGRDEDKKAIVDLLLSGESSNTRLGLCFSVIPILGMAGLGKTTLAQLVYNDDYVSCYFDLKAWVCISEDFDIARVTKEILQDIIKETCNDSDLNLLQHKLKEQLSGKKFLLILDDVWNENKDDWSNLRKPFEFGALGSKIIVTARNDGVSSTMGATQPYKLKELSNDACLTIFTQNALGTTDFSAHPELEEIGRKILERCKGSPLAAKVFCLLFTLPKDYEFEEKELVLLWMAEGLVQETKGNKPMEDLGGECFHDLFRRSFFQQSSSNESFFVMHDLINDLARWAAGGLCYILEDTMGGNKQSKISTKTLILKDCSRLKKLPEKIGNLVNLRHLNITNVNSIKEMPVGIGELKSLQTLTNFVVGKDNGSKIGDLMNLEFLRGRLCISRLENVLDAEDARRANLNGKKNLDELAMKWESADDDLQDAKVAMDVLDMLRPWTTVKELSIDGYVGVKFPTWLGHPSFSNMVLLRIESCRKCTSLPAIGQLPSLKNLVIKGMANVQRVGPEFYGEGCLKPFQSLETLCFVDLQEWQHWIPSGVEYEEFPRLRELSISHCPKLQGKLPYHLPSLEKFSIRKCEELVVSIPSLPMLHKLEIVGCKEVVRRNTVELCSLKSIVFSIPDLKSLTEEFMHGLVKRFDIRSCPSLITLNLMSTIRTLTIEGCSALQSLPISNCTCLEYATIEECNSLTFIFGGQLPLTLKRLEIRSCENLQLVVDEGEASSSSYLLMNEENLNTSVLEQLKIWDCPSLKFLSSRGDLPATLKILEIERCSELTSLSSSGQLPTALKHLYLRICPKLESVADKLHNNVSLECLQIWHCKKLKSLPEGLHKLCHLNQITIFGCSSLVSFPDGGLLPTGLRELNIEDCEKLEALPNCMHNLNKITIMGCSSLVSFPNGGLLPTSLRELYIRDCEKLEALPNCMHNLTSLHQLSIMGCGSIISFPEEGYPTNLTSLMLSGVNICKQVFEWGLHRLTSLTSLLIEGGFPDWQSFPSEEEDGKMIMTLPTSLTNLAINDLPNIVFLSSKGFQNLSTLQQLWIIGCPKLEFLPEKGLPPSLLKLNIRDCPLLKQHCKKGKGREWLKIANIPRVEIDDRSYMRWRRRSNNLEQNSATLRAIWKYAGICPCLKEVVNASQALNYCKHMVMICQEAMTGNHSLRRCKSPMCNWTCFVDCQESQLASANFGGNWYRKRESLVRCKLSMQRL</sequence>
<feature type="domain" description="Disease resistance N-terminal" evidence="7">
    <location>
        <begin position="8"/>
        <end position="101"/>
    </location>
</feature>
<dbReference type="Pfam" id="PF00931">
    <property type="entry name" value="NB-ARC"/>
    <property type="match status" value="1"/>
</dbReference>
<evidence type="ECO:0000256" key="3">
    <source>
        <dbReference type="ARBA" id="ARBA00022741"/>
    </source>
</evidence>
<dbReference type="PRINTS" id="PR00364">
    <property type="entry name" value="DISEASERSIST"/>
</dbReference>
<dbReference type="PANTHER" id="PTHR36766:SF51">
    <property type="entry name" value="DISEASE RESISTANCE RPP13-LIKE PROTEIN 1"/>
    <property type="match status" value="1"/>
</dbReference>
<keyword evidence="3" id="KW-0547">Nucleotide-binding</keyword>
<gene>
    <name evidence="10" type="ORF">FSB_LOCUS7081</name>
</gene>
<feature type="domain" description="NB-ARC" evidence="6">
    <location>
        <begin position="202"/>
        <end position="355"/>
    </location>
</feature>
<evidence type="ECO:0000256" key="5">
    <source>
        <dbReference type="ARBA" id="ARBA00022840"/>
    </source>
</evidence>
<dbReference type="InterPro" id="IPR036388">
    <property type="entry name" value="WH-like_DNA-bd_sf"/>
</dbReference>
<keyword evidence="1" id="KW-0433">Leucine-rich repeat</keyword>
<protein>
    <recommendedName>
        <fullName evidence="11">Disease resistance RPP13-like protein 1</fullName>
    </recommendedName>
</protein>
<accession>A0A2N9EX60</accession>
<dbReference type="InterPro" id="IPR056789">
    <property type="entry name" value="LRR_R13L1-DRL21"/>
</dbReference>
<evidence type="ECO:0000259" key="9">
    <source>
        <dbReference type="Pfam" id="PF25019"/>
    </source>
</evidence>
<proteinExistence type="predicted"/>
<evidence type="ECO:0000256" key="4">
    <source>
        <dbReference type="ARBA" id="ARBA00022821"/>
    </source>
</evidence>
<dbReference type="Pfam" id="PF25019">
    <property type="entry name" value="LRR_R13L1-DRL21"/>
    <property type="match status" value="1"/>
</dbReference>
<feature type="domain" description="Disease resistance protein winged helix" evidence="8">
    <location>
        <begin position="394"/>
        <end position="460"/>
    </location>
</feature>
<dbReference type="Gene3D" id="3.80.10.10">
    <property type="entry name" value="Ribonuclease Inhibitor"/>
    <property type="match status" value="4"/>
</dbReference>
<keyword evidence="5" id="KW-0067">ATP-binding</keyword>
<evidence type="ECO:0000259" key="6">
    <source>
        <dbReference type="Pfam" id="PF00931"/>
    </source>
</evidence>
<dbReference type="InterPro" id="IPR041118">
    <property type="entry name" value="Rx_N"/>
</dbReference>
<dbReference type="Pfam" id="PF23559">
    <property type="entry name" value="WHD_DRP"/>
    <property type="match status" value="1"/>
</dbReference>
<dbReference type="InterPro" id="IPR027417">
    <property type="entry name" value="P-loop_NTPase"/>
</dbReference>
<dbReference type="InterPro" id="IPR032675">
    <property type="entry name" value="LRR_dom_sf"/>
</dbReference>
<evidence type="ECO:0000259" key="8">
    <source>
        <dbReference type="Pfam" id="PF23559"/>
    </source>
</evidence>
<reference evidence="10" key="1">
    <citation type="submission" date="2018-02" db="EMBL/GenBank/DDBJ databases">
        <authorList>
            <person name="Cohen D.B."/>
            <person name="Kent A.D."/>
        </authorList>
    </citation>
    <scope>NUCLEOTIDE SEQUENCE</scope>
</reference>
<evidence type="ECO:0000313" key="10">
    <source>
        <dbReference type="EMBL" id="SPC79199.1"/>
    </source>
</evidence>
<evidence type="ECO:0000256" key="2">
    <source>
        <dbReference type="ARBA" id="ARBA00022737"/>
    </source>
</evidence>
<name>A0A2N9EX60_FAGSY</name>
<evidence type="ECO:0000256" key="1">
    <source>
        <dbReference type="ARBA" id="ARBA00022614"/>
    </source>
</evidence>